<dbReference type="AlphaFoldDB" id="A0A157PUU4"/>
<dbReference type="STRING" id="123899.SAMEA3906487_00179"/>
<dbReference type="eggNOG" id="COG3181">
    <property type="taxonomic scope" value="Bacteria"/>
</dbReference>
<dbReference type="Pfam" id="PF03401">
    <property type="entry name" value="TctC"/>
    <property type="match status" value="1"/>
</dbReference>
<dbReference type="PIRSF" id="PIRSF017082">
    <property type="entry name" value="YflP"/>
    <property type="match status" value="1"/>
</dbReference>
<keyword evidence="3" id="KW-0449">Lipoprotein</keyword>
<dbReference type="RefSeq" id="WP_231940117.1">
    <property type="nucleotide sequence ID" value="NZ_CP016340.1"/>
</dbReference>
<evidence type="ECO:0000313" key="3">
    <source>
        <dbReference type="EMBL" id="SAI66273.1"/>
    </source>
</evidence>
<dbReference type="SUPFAM" id="SSF53850">
    <property type="entry name" value="Periplasmic binding protein-like II"/>
    <property type="match status" value="1"/>
</dbReference>
<comment type="similarity">
    <text evidence="1">Belongs to the UPF0065 (bug) family.</text>
</comment>
<dbReference type="PANTHER" id="PTHR42928:SF5">
    <property type="entry name" value="BLR1237 PROTEIN"/>
    <property type="match status" value="1"/>
</dbReference>
<evidence type="ECO:0000256" key="2">
    <source>
        <dbReference type="SAM" id="SignalP"/>
    </source>
</evidence>
<evidence type="ECO:0000313" key="4">
    <source>
        <dbReference type="Proteomes" id="UP000076825"/>
    </source>
</evidence>
<accession>A0A157PUU4</accession>
<reference evidence="3 4" key="1">
    <citation type="submission" date="2016-04" db="EMBL/GenBank/DDBJ databases">
        <authorList>
            <consortium name="Pathogen Informatics"/>
        </authorList>
    </citation>
    <scope>NUCLEOTIDE SEQUENCE [LARGE SCALE GENOMIC DNA]</scope>
    <source>
        <strain evidence="3 4">H044680328</strain>
    </source>
</reference>
<dbReference type="Proteomes" id="UP000076825">
    <property type="component" value="Chromosome 1"/>
</dbReference>
<keyword evidence="4" id="KW-1185">Reference proteome</keyword>
<dbReference type="EMBL" id="LT546645">
    <property type="protein sequence ID" value="SAI66273.1"/>
    <property type="molecule type" value="Genomic_DNA"/>
</dbReference>
<keyword evidence="2" id="KW-0732">Signal</keyword>
<dbReference type="InterPro" id="IPR042100">
    <property type="entry name" value="Bug_dom1"/>
</dbReference>
<protein>
    <submittedName>
        <fullName evidence="3">Lipoprotein</fullName>
    </submittedName>
</protein>
<gene>
    <name evidence="3" type="ORF">SAMEA3906487_00179</name>
</gene>
<feature type="chain" id="PRO_5009816584" evidence="2">
    <location>
        <begin position="25"/>
        <end position="324"/>
    </location>
</feature>
<sequence>MRILRGWLACAAGMLVALGGPVQAGPQPFPVKPIMAIVPYAPGGLTDQLAREVGARMAKTLGQPVIVENRPGGAAQIAMNYLKQAPADGYTLFFGDVPSLATNVGLFPKLSYDPRRDLQPVTQLVESPALVVVPNERPFKRFEELVEAAGKASLAYASQGVGTGGHLFGTLLSDRIGAPMTHVAYRGSTPGLMDVMSGQVDFMYDAIPTSGVYATAGKLRALAIGSAQRSPLLPDVPTLQELGYGAIVPTFWWGVAVKAGTPQPVIDTLHQAMVAAITDPEVAGKFTSQGVIIKTSSPAEFTEYVDSEITRWTAVMKAAGMSAQ</sequence>
<name>A0A157PUU4_9BORD</name>
<dbReference type="Gene3D" id="3.40.190.150">
    <property type="entry name" value="Bordetella uptake gene, domain 1"/>
    <property type="match status" value="1"/>
</dbReference>
<dbReference type="PANTHER" id="PTHR42928">
    <property type="entry name" value="TRICARBOXYLATE-BINDING PROTEIN"/>
    <property type="match status" value="1"/>
</dbReference>
<dbReference type="PATRIC" id="fig|123899.6.peg.166"/>
<dbReference type="Gene3D" id="3.40.190.10">
    <property type="entry name" value="Periplasmic binding protein-like II"/>
    <property type="match status" value="1"/>
</dbReference>
<dbReference type="GeneID" id="56588405"/>
<organism evidence="3 4">
    <name type="scientific">Bordetella trematum</name>
    <dbReference type="NCBI Taxonomy" id="123899"/>
    <lineage>
        <taxon>Bacteria</taxon>
        <taxon>Pseudomonadati</taxon>
        <taxon>Pseudomonadota</taxon>
        <taxon>Betaproteobacteria</taxon>
        <taxon>Burkholderiales</taxon>
        <taxon>Alcaligenaceae</taxon>
        <taxon>Bordetella</taxon>
    </lineage>
</organism>
<dbReference type="InterPro" id="IPR005064">
    <property type="entry name" value="BUG"/>
</dbReference>
<evidence type="ECO:0000256" key="1">
    <source>
        <dbReference type="ARBA" id="ARBA00006987"/>
    </source>
</evidence>
<feature type="signal peptide" evidence="2">
    <location>
        <begin position="1"/>
        <end position="24"/>
    </location>
</feature>
<dbReference type="KEGG" id="btrm:SAMEA390648700179"/>
<proteinExistence type="inferred from homology"/>